<dbReference type="SUPFAM" id="SSF56672">
    <property type="entry name" value="DNA/RNA polymerases"/>
    <property type="match status" value="1"/>
</dbReference>
<dbReference type="Proteomes" id="UP000601435">
    <property type="component" value="Unassembled WGS sequence"/>
</dbReference>
<name>A0A812YBH0_9DINO</name>
<dbReference type="GO" id="GO:0003887">
    <property type="term" value="F:DNA-directed DNA polymerase activity"/>
    <property type="evidence" value="ECO:0007669"/>
    <property type="project" value="UniProtKB-KW"/>
</dbReference>
<dbReference type="GO" id="GO:0003677">
    <property type="term" value="F:DNA binding"/>
    <property type="evidence" value="ECO:0007669"/>
    <property type="project" value="UniProtKB-KW"/>
</dbReference>
<feature type="non-terminal residue" evidence="10">
    <location>
        <position position="1"/>
    </location>
</feature>
<keyword evidence="4" id="KW-0548">Nucleotidyltransferase</keyword>
<evidence type="ECO:0000256" key="1">
    <source>
        <dbReference type="ARBA" id="ARBA00005755"/>
    </source>
</evidence>
<keyword evidence="11" id="KW-1185">Reference proteome</keyword>
<comment type="similarity">
    <text evidence="1">Belongs to the DNA polymerase type-B family.</text>
</comment>
<organism evidence="10 11">
    <name type="scientific">Symbiodinium necroappetens</name>
    <dbReference type="NCBI Taxonomy" id="1628268"/>
    <lineage>
        <taxon>Eukaryota</taxon>
        <taxon>Sar</taxon>
        <taxon>Alveolata</taxon>
        <taxon>Dinophyceae</taxon>
        <taxon>Suessiales</taxon>
        <taxon>Symbiodiniaceae</taxon>
        <taxon>Symbiodinium</taxon>
    </lineage>
</organism>
<evidence type="ECO:0000256" key="3">
    <source>
        <dbReference type="ARBA" id="ARBA00022679"/>
    </source>
</evidence>
<comment type="catalytic activity">
    <reaction evidence="8">
        <text>DNA(n) + a 2'-deoxyribonucleoside 5'-triphosphate = DNA(n+1) + diphosphate</text>
        <dbReference type="Rhea" id="RHEA:22508"/>
        <dbReference type="Rhea" id="RHEA-COMP:17339"/>
        <dbReference type="Rhea" id="RHEA-COMP:17340"/>
        <dbReference type="ChEBI" id="CHEBI:33019"/>
        <dbReference type="ChEBI" id="CHEBI:61560"/>
        <dbReference type="ChEBI" id="CHEBI:173112"/>
        <dbReference type="EC" id="2.7.7.7"/>
    </reaction>
</comment>
<protein>
    <recommendedName>
        <fullName evidence="2">DNA-directed DNA polymerase</fullName>
        <ecNumber evidence="2">2.7.7.7</ecNumber>
    </recommendedName>
</protein>
<evidence type="ECO:0000256" key="6">
    <source>
        <dbReference type="ARBA" id="ARBA00022932"/>
    </source>
</evidence>
<dbReference type="InterPro" id="IPR004868">
    <property type="entry name" value="DNA-dir_DNA_pol_B_mt/vir"/>
</dbReference>
<evidence type="ECO:0000256" key="7">
    <source>
        <dbReference type="ARBA" id="ARBA00023125"/>
    </source>
</evidence>
<dbReference type="EMBL" id="CAJNJA010040701">
    <property type="protein sequence ID" value="CAE7768478.1"/>
    <property type="molecule type" value="Genomic_DNA"/>
</dbReference>
<evidence type="ECO:0000256" key="8">
    <source>
        <dbReference type="ARBA" id="ARBA00049244"/>
    </source>
</evidence>
<evidence type="ECO:0000256" key="4">
    <source>
        <dbReference type="ARBA" id="ARBA00022695"/>
    </source>
</evidence>
<evidence type="ECO:0000313" key="10">
    <source>
        <dbReference type="EMBL" id="CAE7768478.1"/>
    </source>
</evidence>
<keyword evidence="3" id="KW-0808">Transferase</keyword>
<dbReference type="InterPro" id="IPR043502">
    <property type="entry name" value="DNA/RNA_pol_sf"/>
</dbReference>
<dbReference type="OrthoDB" id="414776at2759"/>
<evidence type="ECO:0000313" key="11">
    <source>
        <dbReference type="Proteomes" id="UP000601435"/>
    </source>
</evidence>
<proteinExistence type="inferred from homology"/>
<sequence length="846" mass="96717">DCNKAAHTPGKLTICYHNGGHYDFHFLLRGFAKLKRTALTAASATPEKKKPSSSAGRRKLRTFGVKELSRRVQKVKLQFLVDSLPKAEIDVLRDCKVSILQRSGESNLTLDIRRLRFIDTMNFCKAGLGKMIESHKRSALKAVNHRGESPTSGLERAFPLTSSRHPVLKHVRGSAGDTDAVWEALLRKLPMPWSYFADCGAFNKPAVWPVECYHSELSGRCSEESHRLLQDTSRMMQFGRFKEVFDCYLALDITAYADLMQIFREHFYDAHHIDPFLYPSLPSATWDSVLRDITQRGARQLRLITDVNVYKAVKASMMGGLCTVFRPHSEANFEGLESFDADQPVKRCLYMDINSQYPHAMTKHLPCSGGERVSLPEDGAKRLTWLHETLDGLSLHEDALETTFLVFVSYDYPEEVHDVVDFPSPCRLSVPPSEVGPYTKDAMRRGRPVEKLVPYLGMHRCEGIHGKRLLFLRNHLGVRVWEVHEAYAFESHPVLRDFMEKSYAYRRQLKDEGRDTEQGFMKLCINSVYGKTVQNQEKYLNTTRYFDPVSFSRAQADPAVADFNTEIFEQDAFLGTVRRVRSAKRNVNRSPVQVGWAVLELAKLHLSIQYWVGIKATLPKVVPLLTDTDSVLMEVIGDADPVPLLAEANLKLPVEFDLIGDLDVVEFERLYRGKISEPALAKLQQLRGKLGALSNECPKHTILSVVCLAVKKYSILLDSDVQIQKAKGVPEIIRKQVRHQEYLRIHEENAIRYDASTQLRSSKHQIHAVEERKKTYGVLNDKGFQLTKEYVRQLGHWRNAFLGLWRRVEGRADIFNLILEFERGPLPPMRPEWGQPVRELMKKSRR</sequence>
<evidence type="ECO:0000256" key="2">
    <source>
        <dbReference type="ARBA" id="ARBA00012417"/>
    </source>
</evidence>
<evidence type="ECO:0000259" key="9">
    <source>
        <dbReference type="Pfam" id="PF03175"/>
    </source>
</evidence>
<evidence type="ECO:0000256" key="5">
    <source>
        <dbReference type="ARBA" id="ARBA00022705"/>
    </source>
</evidence>
<dbReference type="Pfam" id="PF03175">
    <property type="entry name" value="DNA_pol_B_2"/>
    <property type="match status" value="1"/>
</dbReference>
<keyword evidence="7" id="KW-0238">DNA-binding</keyword>
<gene>
    <name evidence="10" type="ORF">SNEC2469_LOCUS22432</name>
</gene>
<dbReference type="GO" id="GO:0006260">
    <property type="term" value="P:DNA replication"/>
    <property type="evidence" value="ECO:0007669"/>
    <property type="project" value="UniProtKB-KW"/>
</dbReference>
<reference evidence="10" key="1">
    <citation type="submission" date="2021-02" db="EMBL/GenBank/DDBJ databases">
        <authorList>
            <person name="Dougan E. K."/>
            <person name="Rhodes N."/>
            <person name="Thang M."/>
            <person name="Chan C."/>
        </authorList>
    </citation>
    <scope>NUCLEOTIDE SEQUENCE</scope>
</reference>
<feature type="domain" description="DNA-directed DNA polymerase family B mitochondria/virus" evidence="9">
    <location>
        <begin position="248"/>
        <end position="368"/>
    </location>
</feature>
<dbReference type="AlphaFoldDB" id="A0A812YBH0"/>
<accession>A0A812YBH0</accession>
<dbReference type="EC" id="2.7.7.7" evidence="2"/>
<comment type="caution">
    <text evidence="10">The sequence shown here is derived from an EMBL/GenBank/DDBJ whole genome shotgun (WGS) entry which is preliminary data.</text>
</comment>
<keyword evidence="5" id="KW-0235">DNA replication</keyword>
<dbReference type="GO" id="GO:0000166">
    <property type="term" value="F:nucleotide binding"/>
    <property type="evidence" value="ECO:0007669"/>
    <property type="project" value="InterPro"/>
</dbReference>
<keyword evidence="6" id="KW-0239">DNA-directed DNA polymerase</keyword>